<keyword evidence="2" id="KW-1185">Reference proteome</keyword>
<dbReference type="GeneID" id="83459261"/>
<dbReference type="EMBL" id="AP025635">
    <property type="protein sequence ID" value="BDG69674.1"/>
    <property type="molecule type" value="Genomic_DNA"/>
</dbReference>
<evidence type="ECO:0000313" key="1">
    <source>
        <dbReference type="EMBL" id="BDG69674.1"/>
    </source>
</evidence>
<accession>A0ABN6NXS5</accession>
<reference evidence="1 2" key="1">
    <citation type="submission" date="2022-03" db="EMBL/GenBank/DDBJ databases">
        <title>Complete genome sequence of Enterococcus innesii DB-1.</title>
        <authorList>
            <person name="Fukuda D."/>
            <person name="Nolasco-Hipolito C."/>
        </authorList>
    </citation>
    <scope>NUCLEOTIDE SEQUENCE [LARGE SCALE GENOMIC DNA]</scope>
    <source>
        <strain evidence="1 2">DB-1</strain>
    </source>
</reference>
<protein>
    <submittedName>
        <fullName evidence="1">Uncharacterized protein</fullName>
    </submittedName>
</protein>
<gene>
    <name evidence="1" type="ORF">ENLAB_32380</name>
</gene>
<name>A0ABN6NXS5_9ENTE</name>
<dbReference type="Proteomes" id="UP000831692">
    <property type="component" value="Chromosome"/>
</dbReference>
<organism evidence="1 2">
    <name type="scientific">Enterococcus innesii</name>
    <dbReference type="NCBI Taxonomy" id="2839759"/>
    <lineage>
        <taxon>Bacteria</taxon>
        <taxon>Bacillati</taxon>
        <taxon>Bacillota</taxon>
        <taxon>Bacilli</taxon>
        <taxon>Lactobacillales</taxon>
        <taxon>Enterococcaceae</taxon>
        <taxon>Enterococcus</taxon>
    </lineage>
</organism>
<evidence type="ECO:0000313" key="2">
    <source>
        <dbReference type="Proteomes" id="UP000831692"/>
    </source>
</evidence>
<proteinExistence type="predicted"/>
<sequence>MKITTKEFNEVMDFSEYLDYYLQKFDRGKTLNGFSDEDLESLRDAVKYNLRGKILVSYKESFFNTHVLIPKKSTNDYMTLKKLCDFFKAVPESSFIDKV</sequence>
<dbReference type="RefSeq" id="WP_244352040.1">
    <property type="nucleotide sequence ID" value="NZ_AP025635.1"/>
</dbReference>